<evidence type="ECO:0000256" key="5">
    <source>
        <dbReference type="ARBA" id="ARBA00022475"/>
    </source>
</evidence>
<proteinExistence type="inferred from homology"/>
<dbReference type="AlphaFoldDB" id="A0A1I5IIZ2"/>
<evidence type="ECO:0000256" key="18">
    <source>
        <dbReference type="ARBA" id="ARBA00033239"/>
    </source>
</evidence>
<dbReference type="CDD" id="cd00371">
    <property type="entry name" value="HMA"/>
    <property type="match status" value="1"/>
</dbReference>
<keyword evidence="5 22" id="KW-1003">Cell membrane</keyword>
<dbReference type="InterPro" id="IPR036163">
    <property type="entry name" value="HMA_dom_sf"/>
</dbReference>
<dbReference type="InterPro" id="IPR017969">
    <property type="entry name" value="Heavy-metal-associated_CS"/>
</dbReference>
<dbReference type="InterPro" id="IPR018303">
    <property type="entry name" value="ATPase_P-typ_P_site"/>
</dbReference>
<dbReference type="GO" id="GO:0005524">
    <property type="term" value="F:ATP binding"/>
    <property type="evidence" value="ECO:0007669"/>
    <property type="project" value="UniProtKB-UniRule"/>
</dbReference>
<evidence type="ECO:0000256" key="9">
    <source>
        <dbReference type="ARBA" id="ARBA00022741"/>
    </source>
</evidence>
<dbReference type="FunFam" id="3.30.70.100:FF:000005">
    <property type="entry name" value="Copper-exporting P-type ATPase A"/>
    <property type="match status" value="1"/>
</dbReference>
<feature type="transmembrane region" description="Helical" evidence="22">
    <location>
        <begin position="713"/>
        <end position="735"/>
    </location>
</feature>
<dbReference type="NCBIfam" id="TIGR01511">
    <property type="entry name" value="ATPase-IB1_Cu"/>
    <property type="match status" value="1"/>
</dbReference>
<feature type="transmembrane region" description="Helical" evidence="22">
    <location>
        <begin position="147"/>
        <end position="164"/>
    </location>
</feature>
<evidence type="ECO:0000256" key="17">
    <source>
        <dbReference type="ARBA" id="ARBA00023136"/>
    </source>
</evidence>
<dbReference type="GO" id="GO:0140581">
    <property type="term" value="F:P-type monovalent copper transporter activity"/>
    <property type="evidence" value="ECO:0007669"/>
    <property type="project" value="UniProtKB-EC"/>
</dbReference>
<dbReference type="GO" id="GO:0055070">
    <property type="term" value="P:copper ion homeostasis"/>
    <property type="evidence" value="ECO:0007669"/>
    <property type="project" value="TreeGrafter"/>
</dbReference>
<dbReference type="NCBIfam" id="TIGR01525">
    <property type="entry name" value="ATPase-IB_hvy"/>
    <property type="match status" value="1"/>
</dbReference>
<feature type="transmembrane region" description="Helical" evidence="22">
    <location>
        <begin position="741"/>
        <end position="760"/>
    </location>
</feature>
<evidence type="ECO:0000256" key="11">
    <source>
        <dbReference type="ARBA" id="ARBA00022840"/>
    </source>
</evidence>
<dbReference type="SFLD" id="SFLDG00002">
    <property type="entry name" value="C1.7:_P-type_atpase_like"/>
    <property type="match status" value="1"/>
</dbReference>
<gene>
    <name evidence="25" type="ORF">SAMN05660359_04653</name>
</gene>
<comment type="catalytic activity">
    <reaction evidence="19">
        <text>Cu(+)(in) + ATP + H2O = Cu(+)(out) + ADP + phosphate + H(+)</text>
        <dbReference type="Rhea" id="RHEA:25792"/>
        <dbReference type="ChEBI" id="CHEBI:15377"/>
        <dbReference type="ChEBI" id="CHEBI:15378"/>
        <dbReference type="ChEBI" id="CHEBI:30616"/>
        <dbReference type="ChEBI" id="CHEBI:43474"/>
        <dbReference type="ChEBI" id="CHEBI:49552"/>
        <dbReference type="ChEBI" id="CHEBI:456216"/>
        <dbReference type="EC" id="7.2.2.8"/>
    </reaction>
</comment>
<dbReference type="InterPro" id="IPR023299">
    <property type="entry name" value="ATPase_P-typ_cyto_dom_N"/>
</dbReference>
<dbReference type="Gene3D" id="3.40.50.1000">
    <property type="entry name" value="HAD superfamily/HAD-like"/>
    <property type="match status" value="1"/>
</dbReference>
<dbReference type="InterPro" id="IPR023298">
    <property type="entry name" value="ATPase_P-typ_TM_dom_sf"/>
</dbReference>
<dbReference type="Pfam" id="PF00122">
    <property type="entry name" value="E1-E2_ATPase"/>
    <property type="match status" value="1"/>
</dbReference>
<sequence>MTTTAEHTRDTGRSNDTAAVVCNLEITGMTCASCVRRIEKSLNKVDGVDTAQVNLATEVATVTYDPNTVDLDELIGAVTAAGYGATPKQETKAGGPVAPTTATGGDDTAERDRELNRMKRTWQIALATGLGLMGLMYVPLYIDTMDWLMPAIFVVATVAQYWAGKSIYASAWQAAKHRSTNMTTLVALGTGVAWIYSTFVTLWPAQVEQLGLPLHVYYETSLIIVALVLAGKWMEARAKKATAAAVTALVGLAPKTARVVRDGLEVDIPVEQVAVGDIVRIRPGGKIPVDGVVASGTTTVDESMLTGESLPVDKAGGDQLIGATINTTGTVLMRTTAVGDDTALAQIVRLVEDAQGSKVPMQRLADKVSSVFVPAVILTALLTALAWAVFGPDGESTTMAVTTSIAVLIIACPCALGLATPTAVMVGTGRAAELGILISNGEALEQARRLTAVVLDKTGTITQGKPALTDVTVVDGWTSEELLRLIAAAETGSEHPVAQAIVTAARDRGLTLPPVDGFDSIPGHGLVATVDGHRLRVGNAALMERASVDVSLLGAAALARAEQGGTPMYVAVDERPAGLVTVADTIKAESPEAIAQLKALGLQVWMITGDNAATAHAVARQVGIDNVLADVLPADKAAKVADLQAQGHLVAMSGDGVNDAAALAQADLGIAIGTGADVAIAASDITLVGGDLRSIVSAIALSRRTVSVIRQGLAFAFAYNVLLIPVAAGALYGFGELLLDPVLASAAMAMSSVSVLTNALRLRRFRRPETVHEIEHPPLRQRIGQYAYLTGIALVAVAIGTALTAVSRMDFAERGMNGTLAWMQTTGMPMRPAMSVMMTAEVDPASADDAGMDVQLDVPDSTRPGVPTRVTATVVDAETGEPIEDITRSHEAWMHLIATRDDLGTFAHVHPEPTGKAGELAVDITFPTAGQYIVNTEFRQQGQMSDVHQRQYVTVSGNAPAPVVPTESQREVVVDGVRVELRGDAAVGERSDLHFEFTDATTGEPIDDLQPFLAAAGHVVVMRADGTTFAHEHAEVEDSSGRPVFAMPGTTFGPELEVHAQFDTAGTYQLWGQFRTADGGVLTVPFTVDAR</sequence>
<keyword evidence="13" id="KW-1278">Translocase</keyword>
<reference evidence="26" key="1">
    <citation type="submission" date="2016-10" db="EMBL/GenBank/DDBJ databases">
        <authorList>
            <person name="Varghese N."/>
            <person name="Submissions S."/>
        </authorList>
    </citation>
    <scope>NUCLEOTIDE SEQUENCE [LARGE SCALE GENOMIC DNA]</scope>
    <source>
        <strain evidence="26">DSM 43161</strain>
    </source>
</reference>
<dbReference type="InterPro" id="IPR027256">
    <property type="entry name" value="P-typ_ATPase_IB"/>
</dbReference>
<dbReference type="SUPFAM" id="SSF81665">
    <property type="entry name" value="Calcium ATPase, transmembrane domain M"/>
    <property type="match status" value="1"/>
</dbReference>
<keyword evidence="17 22" id="KW-0472">Membrane</keyword>
<comment type="subcellular location">
    <subcellularLocation>
        <location evidence="1">Cell membrane</location>
        <topology evidence="1">Multi-pass membrane protein</topology>
    </subcellularLocation>
</comment>
<dbReference type="PRINTS" id="PR00119">
    <property type="entry name" value="CATATPASE"/>
</dbReference>
<keyword evidence="9 22" id="KW-0547">Nucleotide-binding</keyword>
<evidence type="ECO:0000256" key="8">
    <source>
        <dbReference type="ARBA" id="ARBA00022723"/>
    </source>
</evidence>
<feature type="transmembrane region" description="Helical" evidence="22">
    <location>
        <begin position="371"/>
        <end position="390"/>
    </location>
</feature>
<organism evidence="25 26">
    <name type="scientific">Geodermatophilus obscurus</name>
    <dbReference type="NCBI Taxonomy" id="1861"/>
    <lineage>
        <taxon>Bacteria</taxon>
        <taxon>Bacillati</taxon>
        <taxon>Actinomycetota</taxon>
        <taxon>Actinomycetes</taxon>
        <taxon>Geodermatophilales</taxon>
        <taxon>Geodermatophilaceae</taxon>
        <taxon>Geodermatophilus</taxon>
    </lineage>
</organism>
<evidence type="ECO:0000256" key="7">
    <source>
        <dbReference type="ARBA" id="ARBA00022692"/>
    </source>
</evidence>
<dbReference type="SFLD" id="SFLDF00027">
    <property type="entry name" value="p-type_atpase"/>
    <property type="match status" value="1"/>
</dbReference>
<dbReference type="InterPro" id="IPR044492">
    <property type="entry name" value="P_typ_ATPase_HD_dom"/>
</dbReference>
<dbReference type="PROSITE" id="PS50846">
    <property type="entry name" value="HMA_2"/>
    <property type="match status" value="1"/>
</dbReference>
<dbReference type="InterPro" id="IPR006121">
    <property type="entry name" value="HMA_dom"/>
</dbReference>
<feature type="transmembrane region" description="Helical" evidence="22">
    <location>
        <begin position="786"/>
        <end position="806"/>
    </location>
</feature>
<dbReference type="PROSITE" id="PS01047">
    <property type="entry name" value="HMA_1"/>
    <property type="match status" value="1"/>
</dbReference>
<evidence type="ECO:0000256" key="15">
    <source>
        <dbReference type="ARBA" id="ARBA00023008"/>
    </source>
</evidence>
<evidence type="ECO:0000256" key="4">
    <source>
        <dbReference type="ARBA" id="ARBA00022448"/>
    </source>
</evidence>
<dbReference type="SUPFAM" id="SSF55008">
    <property type="entry name" value="HMA, heavy metal-associated domain"/>
    <property type="match status" value="1"/>
</dbReference>
<protein>
    <recommendedName>
        <fullName evidence="21">Probable copper-exporting P-type ATPase V</fullName>
        <ecNumber evidence="3">7.2.2.8</ecNumber>
    </recommendedName>
    <alternativeName>
        <fullName evidence="18">Cu(+)-exporting ATPase</fullName>
    </alternativeName>
</protein>
<feature type="compositionally biased region" description="Low complexity" evidence="23">
    <location>
        <begin position="92"/>
        <end position="106"/>
    </location>
</feature>
<dbReference type="SUPFAM" id="SSF56784">
    <property type="entry name" value="HAD-like"/>
    <property type="match status" value="1"/>
</dbReference>
<dbReference type="RefSeq" id="WP_075015881.1">
    <property type="nucleotide sequence ID" value="NZ_FOWE01000015.1"/>
</dbReference>
<dbReference type="Gene3D" id="2.70.150.10">
    <property type="entry name" value="Calcium-transporting ATPase, cytoplasmic transduction domain A"/>
    <property type="match status" value="1"/>
</dbReference>
<dbReference type="Proteomes" id="UP000183642">
    <property type="component" value="Unassembled WGS sequence"/>
</dbReference>
<evidence type="ECO:0000313" key="26">
    <source>
        <dbReference type="Proteomes" id="UP000183642"/>
    </source>
</evidence>
<dbReference type="PRINTS" id="PR00943">
    <property type="entry name" value="CUATPASE"/>
</dbReference>
<evidence type="ECO:0000256" key="21">
    <source>
        <dbReference type="ARBA" id="ARBA00068364"/>
    </source>
</evidence>
<dbReference type="InterPro" id="IPR059000">
    <property type="entry name" value="ATPase_P-type_domA"/>
</dbReference>
<evidence type="ECO:0000256" key="16">
    <source>
        <dbReference type="ARBA" id="ARBA00023065"/>
    </source>
</evidence>
<dbReference type="EC" id="7.2.2.8" evidence="3"/>
<dbReference type="InterPro" id="IPR001757">
    <property type="entry name" value="P_typ_ATPase"/>
</dbReference>
<keyword evidence="4" id="KW-0813">Transport</keyword>
<feature type="transmembrane region" description="Helical" evidence="22">
    <location>
        <begin position="185"/>
        <end position="204"/>
    </location>
</feature>
<keyword evidence="7 22" id="KW-0812">Transmembrane</keyword>
<dbReference type="EMBL" id="FOWE01000015">
    <property type="protein sequence ID" value="SFO60583.1"/>
    <property type="molecule type" value="Genomic_DNA"/>
</dbReference>
<evidence type="ECO:0000256" key="19">
    <source>
        <dbReference type="ARBA" id="ARBA00049289"/>
    </source>
</evidence>
<dbReference type="InterPro" id="IPR036412">
    <property type="entry name" value="HAD-like_sf"/>
</dbReference>
<dbReference type="FunFam" id="3.40.50.1000:FF:000144">
    <property type="entry name" value="copper-transporting ATPase 1 isoform X2"/>
    <property type="match status" value="1"/>
</dbReference>
<evidence type="ECO:0000256" key="3">
    <source>
        <dbReference type="ARBA" id="ARBA00012517"/>
    </source>
</evidence>
<evidence type="ECO:0000256" key="2">
    <source>
        <dbReference type="ARBA" id="ARBA00006024"/>
    </source>
</evidence>
<keyword evidence="10" id="KW-0187">Copper transport</keyword>
<dbReference type="PANTHER" id="PTHR43520:SF8">
    <property type="entry name" value="P-TYPE CU(+) TRANSPORTER"/>
    <property type="match status" value="1"/>
</dbReference>
<dbReference type="Pfam" id="PF00403">
    <property type="entry name" value="HMA"/>
    <property type="match status" value="1"/>
</dbReference>
<keyword evidence="26" id="KW-1185">Reference proteome</keyword>
<evidence type="ECO:0000256" key="12">
    <source>
        <dbReference type="ARBA" id="ARBA00022842"/>
    </source>
</evidence>
<evidence type="ECO:0000259" key="24">
    <source>
        <dbReference type="PROSITE" id="PS50846"/>
    </source>
</evidence>
<keyword evidence="11 22" id="KW-0067">ATP-binding</keyword>
<evidence type="ECO:0000256" key="22">
    <source>
        <dbReference type="RuleBase" id="RU362081"/>
    </source>
</evidence>
<keyword evidence="8 22" id="KW-0479">Metal-binding</keyword>
<comment type="similarity">
    <text evidence="2 22">Belongs to the cation transport ATPase (P-type) (TC 3.A.3) family. Type IB subfamily.</text>
</comment>
<keyword evidence="14 22" id="KW-1133">Transmembrane helix</keyword>
<evidence type="ECO:0000256" key="1">
    <source>
        <dbReference type="ARBA" id="ARBA00004651"/>
    </source>
</evidence>
<keyword evidence="15" id="KW-0186">Copper</keyword>
<keyword evidence="6" id="KW-0597">Phosphoprotein</keyword>
<dbReference type="InterPro" id="IPR008250">
    <property type="entry name" value="ATPase_P-typ_transduc_dom_A_sf"/>
</dbReference>
<evidence type="ECO:0000256" key="23">
    <source>
        <dbReference type="SAM" id="MobiDB-lite"/>
    </source>
</evidence>
<dbReference type="SFLD" id="SFLDS00003">
    <property type="entry name" value="Haloacid_Dehalogenase"/>
    <property type="match status" value="1"/>
</dbReference>
<feature type="transmembrane region" description="Helical" evidence="22">
    <location>
        <begin position="216"/>
        <end position="234"/>
    </location>
</feature>
<evidence type="ECO:0000256" key="13">
    <source>
        <dbReference type="ARBA" id="ARBA00022967"/>
    </source>
</evidence>
<keyword evidence="12" id="KW-0460">Magnesium</keyword>
<evidence type="ECO:0000256" key="6">
    <source>
        <dbReference type="ARBA" id="ARBA00022553"/>
    </source>
</evidence>
<dbReference type="GO" id="GO:0043682">
    <property type="term" value="F:P-type divalent copper transporter activity"/>
    <property type="evidence" value="ECO:0007669"/>
    <property type="project" value="TreeGrafter"/>
</dbReference>
<keyword evidence="16" id="KW-0406">Ion transport</keyword>
<feature type="transmembrane region" description="Helical" evidence="22">
    <location>
        <begin position="396"/>
        <end position="420"/>
    </location>
</feature>
<dbReference type="CDD" id="cd02094">
    <property type="entry name" value="P-type_ATPase_Cu-like"/>
    <property type="match status" value="1"/>
</dbReference>
<dbReference type="Gene3D" id="3.30.70.100">
    <property type="match status" value="1"/>
</dbReference>
<feature type="transmembrane region" description="Helical" evidence="22">
    <location>
        <begin position="121"/>
        <end position="141"/>
    </location>
</feature>
<dbReference type="GO" id="GO:0016887">
    <property type="term" value="F:ATP hydrolysis activity"/>
    <property type="evidence" value="ECO:0007669"/>
    <property type="project" value="InterPro"/>
</dbReference>
<feature type="domain" description="HMA" evidence="24">
    <location>
        <begin position="20"/>
        <end position="86"/>
    </location>
</feature>
<accession>A0A1I5IIZ2</accession>
<dbReference type="OrthoDB" id="7059309at2"/>
<evidence type="ECO:0000256" key="20">
    <source>
        <dbReference type="ARBA" id="ARBA00057500"/>
    </source>
</evidence>
<name>A0A1I5IIZ2_9ACTN</name>
<dbReference type="InterPro" id="IPR023214">
    <property type="entry name" value="HAD_sf"/>
</dbReference>
<feature type="region of interest" description="Disordered" evidence="23">
    <location>
        <begin position="86"/>
        <end position="109"/>
    </location>
</feature>
<dbReference type="NCBIfam" id="TIGR01494">
    <property type="entry name" value="ATPase_P-type"/>
    <property type="match status" value="1"/>
</dbReference>
<comment type="function">
    <text evidence="20">Necessary for copper homeostasis and likely functions as a copper exporter. Also required for full virulence.</text>
</comment>
<dbReference type="PROSITE" id="PS00154">
    <property type="entry name" value="ATPASE_E1_E2"/>
    <property type="match status" value="1"/>
</dbReference>
<dbReference type="Pfam" id="PF00702">
    <property type="entry name" value="Hydrolase"/>
    <property type="match status" value="1"/>
</dbReference>
<evidence type="ECO:0000256" key="10">
    <source>
        <dbReference type="ARBA" id="ARBA00022796"/>
    </source>
</evidence>
<dbReference type="GO" id="GO:0005507">
    <property type="term" value="F:copper ion binding"/>
    <property type="evidence" value="ECO:0007669"/>
    <property type="project" value="TreeGrafter"/>
</dbReference>
<evidence type="ECO:0000313" key="25">
    <source>
        <dbReference type="EMBL" id="SFO60583.1"/>
    </source>
</evidence>
<dbReference type="GO" id="GO:0005886">
    <property type="term" value="C:plasma membrane"/>
    <property type="evidence" value="ECO:0007669"/>
    <property type="project" value="UniProtKB-SubCell"/>
</dbReference>
<dbReference type="FunFam" id="2.70.150.10:FF:000020">
    <property type="entry name" value="Copper-exporting P-type ATPase A"/>
    <property type="match status" value="1"/>
</dbReference>
<dbReference type="PANTHER" id="PTHR43520">
    <property type="entry name" value="ATP7, ISOFORM B"/>
    <property type="match status" value="1"/>
</dbReference>
<dbReference type="SUPFAM" id="SSF81653">
    <property type="entry name" value="Calcium ATPase, transduction domain A"/>
    <property type="match status" value="1"/>
</dbReference>
<evidence type="ECO:0000256" key="14">
    <source>
        <dbReference type="ARBA" id="ARBA00022989"/>
    </source>
</evidence>
<dbReference type="Gene3D" id="3.40.1110.10">
    <property type="entry name" value="Calcium-transporting ATPase, cytoplasmic domain N"/>
    <property type="match status" value="1"/>
</dbReference>